<name>A0A8H6T0U6_MYCCL</name>
<evidence type="ECO:0000313" key="3">
    <source>
        <dbReference type="Proteomes" id="UP000613580"/>
    </source>
</evidence>
<dbReference type="PANTHER" id="PTHR28037">
    <property type="entry name" value="ALCOHOL O-ACETYLTRANSFERASE 1-RELATED"/>
    <property type="match status" value="1"/>
</dbReference>
<dbReference type="InterPro" id="IPR052058">
    <property type="entry name" value="Alcohol_O-acetyltransferase"/>
</dbReference>
<accession>A0A8H6T0U6</accession>
<organism evidence="2 3">
    <name type="scientific">Mycena chlorophos</name>
    <name type="common">Agaric fungus</name>
    <name type="synonym">Agaricus chlorophos</name>
    <dbReference type="NCBI Taxonomy" id="658473"/>
    <lineage>
        <taxon>Eukaryota</taxon>
        <taxon>Fungi</taxon>
        <taxon>Dikarya</taxon>
        <taxon>Basidiomycota</taxon>
        <taxon>Agaricomycotina</taxon>
        <taxon>Agaricomycetes</taxon>
        <taxon>Agaricomycetidae</taxon>
        <taxon>Agaricales</taxon>
        <taxon>Marasmiineae</taxon>
        <taxon>Mycenaceae</taxon>
        <taxon>Mycena</taxon>
    </lineage>
</organism>
<reference evidence="2" key="1">
    <citation type="submission" date="2020-05" db="EMBL/GenBank/DDBJ databases">
        <title>Mycena genomes resolve the evolution of fungal bioluminescence.</title>
        <authorList>
            <person name="Tsai I.J."/>
        </authorList>
    </citation>
    <scope>NUCLEOTIDE SEQUENCE</scope>
    <source>
        <strain evidence="2">110903Hualien_Pintung</strain>
    </source>
</reference>
<gene>
    <name evidence="2" type="ORF">HMN09_00678200</name>
</gene>
<feature type="compositionally biased region" description="Low complexity" evidence="1">
    <location>
        <begin position="99"/>
        <end position="111"/>
    </location>
</feature>
<evidence type="ECO:0000256" key="1">
    <source>
        <dbReference type="SAM" id="MobiDB-lite"/>
    </source>
</evidence>
<proteinExistence type="predicted"/>
<dbReference type="InterPro" id="IPR023213">
    <property type="entry name" value="CAT-like_dom_sf"/>
</dbReference>
<dbReference type="PANTHER" id="PTHR28037:SF1">
    <property type="entry name" value="ALCOHOL O-ACETYLTRANSFERASE 1-RELATED"/>
    <property type="match status" value="1"/>
</dbReference>
<keyword evidence="3" id="KW-1185">Reference proteome</keyword>
<dbReference type="EMBL" id="JACAZE010000008">
    <property type="protein sequence ID" value="KAF7308302.1"/>
    <property type="molecule type" value="Genomic_DNA"/>
</dbReference>
<dbReference type="Gene3D" id="3.30.559.30">
    <property type="entry name" value="Nonribosomal peptide synthetase, condensation domain"/>
    <property type="match status" value="1"/>
</dbReference>
<dbReference type="Gene3D" id="3.30.559.10">
    <property type="entry name" value="Chloramphenicol acetyltransferase-like domain"/>
    <property type="match status" value="1"/>
</dbReference>
<evidence type="ECO:0000313" key="2">
    <source>
        <dbReference type="EMBL" id="KAF7308302.1"/>
    </source>
</evidence>
<comment type="caution">
    <text evidence="2">The sequence shown here is derived from an EMBL/GenBank/DDBJ whole genome shotgun (WGS) entry which is preliminary data.</text>
</comment>
<sequence>MGGYPLRRLRVQRANQHRAAFASAPAADFLTPGSTTTTTQAFGSVSSHSLPAEAVAFSRREPDLEHLRDRYLSSLPEPKRPSTVLVSAPTVPATTSLPDSSSSRNASRDASFAPARSYCPQSHETLSTIVAANSAIVGSSPSRNHTHSVVVFRVPNAVRRALVAFGSIAFSVVALSVGHRTISRLYAVLWASPKPLSTGTAKLRGLPMWLNALEFTRRLFGVLDPSDDEKRFRDVWTEVKRRYPLIGARVEELDGGQLLQFVVEEERLQMVGGRQEFEFVADANADSLAAYVEEALNGRPRRLSSSILVGVTILRRTDLPAGTYDILTVGAHLILDGMSSCSLARSICEVLSNWPISKDSTSVDLPKRLEMLPSPETLHRQLRLSRPHQRWRKAIASVIFLRRISAFRNGHTLPRTWNAQSPRKPTYSAVERIKFSSEVTSKALIACRAHNLTLGNTLYILGQVAMSRVLHRRVKRGDMSLAEWDARLKNPMHTGGPLNLRPFVVPEWQQAGGMTEINVCIGFFVMTLPFLPHAKLSDKNDPTSFEVDATDAPPLASLLSRERFWYRTTLAKERANASYRHPLFLEMLTMNNPARVERGRAFAEAWRKIEAGEDVAPLPEPPRGAMVFTHIGSSMGNTDLMIPRLYPQGQDPPTVERLGSDLYLRCRPGELYMGAKTSHGETEFWVFYDQNTYQAAVVREWIDEIHAAVEYYLG</sequence>
<dbReference type="Proteomes" id="UP000613580">
    <property type="component" value="Unassembled WGS sequence"/>
</dbReference>
<protein>
    <submittedName>
        <fullName evidence="2">Uncharacterized protein</fullName>
    </submittedName>
</protein>
<dbReference type="SUPFAM" id="SSF52777">
    <property type="entry name" value="CoA-dependent acyltransferases"/>
    <property type="match status" value="1"/>
</dbReference>
<dbReference type="AlphaFoldDB" id="A0A8H6T0U6"/>
<dbReference type="OrthoDB" id="3264185at2759"/>
<feature type="region of interest" description="Disordered" evidence="1">
    <location>
        <begin position="73"/>
        <end position="114"/>
    </location>
</feature>